<protein>
    <submittedName>
        <fullName evidence="2">Uncharacterized protein</fullName>
    </submittedName>
</protein>
<dbReference type="Proteomes" id="UP000886520">
    <property type="component" value="Chromosome 13"/>
</dbReference>
<reference evidence="2" key="1">
    <citation type="submission" date="2021-01" db="EMBL/GenBank/DDBJ databases">
        <title>Adiantum capillus-veneris genome.</title>
        <authorList>
            <person name="Fang Y."/>
            <person name="Liao Q."/>
        </authorList>
    </citation>
    <scope>NUCLEOTIDE SEQUENCE</scope>
    <source>
        <strain evidence="2">H3</strain>
        <tissue evidence="2">Leaf</tissue>
    </source>
</reference>
<name>A0A9D4UN57_ADICA</name>
<organism evidence="2 3">
    <name type="scientific">Adiantum capillus-veneris</name>
    <name type="common">Maidenhair fern</name>
    <dbReference type="NCBI Taxonomy" id="13818"/>
    <lineage>
        <taxon>Eukaryota</taxon>
        <taxon>Viridiplantae</taxon>
        <taxon>Streptophyta</taxon>
        <taxon>Embryophyta</taxon>
        <taxon>Tracheophyta</taxon>
        <taxon>Polypodiopsida</taxon>
        <taxon>Polypodiidae</taxon>
        <taxon>Polypodiales</taxon>
        <taxon>Pteridineae</taxon>
        <taxon>Pteridaceae</taxon>
        <taxon>Vittarioideae</taxon>
        <taxon>Adiantum</taxon>
    </lineage>
</organism>
<dbReference type="PANTHER" id="PTHR31495">
    <property type="entry name" value="PEROXYGENASE 3-RELATED"/>
    <property type="match status" value="1"/>
</dbReference>
<dbReference type="GO" id="GO:0005509">
    <property type="term" value="F:calcium ion binding"/>
    <property type="evidence" value="ECO:0007669"/>
    <property type="project" value="TreeGrafter"/>
</dbReference>
<dbReference type="PANTHER" id="PTHR31495:SF20">
    <property type="entry name" value="CALEOSIN-RELATED FAMILY PROTEIN"/>
    <property type="match status" value="1"/>
</dbReference>
<evidence type="ECO:0000313" key="2">
    <source>
        <dbReference type="EMBL" id="KAI5071010.1"/>
    </source>
</evidence>
<keyword evidence="3" id="KW-1185">Reference proteome</keyword>
<dbReference type="InterPro" id="IPR007736">
    <property type="entry name" value="Caleosin-related"/>
</dbReference>
<comment type="caution">
    <text evidence="2">The sequence shown here is derived from an EMBL/GenBank/DDBJ whole genome shotgun (WGS) entry which is preliminary data.</text>
</comment>
<proteinExistence type="inferred from homology"/>
<evidence type="ECO:0000256" key="1">
    <source>
        <dbReference type="ARBA" id="ARBA00006765"/>
    </source>
</evidence>
<sequence>MENKEIKNHDAETQYTSSLQQHVAFFDRNKDGKIYPSETYNGFRALGFTRPISIFASIFIHLGLSYKTLDSPIPSLLFPIYIKNINRGRHPNDSGIYDNEDKFTHHKLDELFKEFAKTFPDRISLDEMNEMRKSFYKGQTISGRLASKVEWQFAHNLLKDDNGYVSKEHIKRIFDGSIFYYIEEEHKRKISEDGSTVS</sequence>
<dbReference type="AlphaFoldDB" id="A0A9D4UN57"/>
<dbReference type="OrthoDB" id="640742at2759"/>
<comment type="similarity">
    <text evidence="1">Belongs to the caleosin family.</text>
</comment>
<dbReference type="Pfam" id="PF05042">
    <property type="entry name" value="Caleosin"/>
    <property type="match status" value="1"/>
</dbReference>
<accession>A0A9D4UN57</accession>
<dbReference type="Gene3D" id="1.10.238.10">
    <property type="entry name" value="EF-hand"/>
    <property type="match status" value="1"/>
</dbReference>
<dbReference type="InterPro" id="IPR011992">
    <property type="entry name" value="EF-hand-dom_pair"/>
</dbReference>
<evidence type="ECO:0000313" key="3">
    <source>
        <dbReference type="Proteomes" id="UP000886520"/>
    </source>
</evidence>
<dbReference type="EMBL" id="JABFUD020000013">
    <property type="protein sequence ID" value="KAI5071010.1"/>
    <property type="molecule type" value="Genomic_DNA"/>
</dbReference>
<gene>
    <name evidence="2" type="ORF">GOP47_0013261</name>
</gene>
<dbReference type="SUPFAM" id="SSF47473">
    <property type="entry name" value="EF-hand"/>
    <property type="match status" value="1"/>
</dbReference>
<dbReference type="GO" id="GO:0004497">
    <property type="term" value="F:monooxygenase activity"/>
    <property type="evidence" value="ECO:0007669"/>
    <property type="project" value="TreeGrafter"/>
</dbReference>